<sequence>MFVSALLSATLIVPAADAAKPFEFKDGDRIVWLGNTLVEREQRYGYWETALLAANADKTITVRNLGWSGDTVFGDARAGFDNAAKGYERMVSLALELKPTVIFVSFGTNEAFEGKDGLPKFEKGLEKLLDSLKPANARIVLFSPREFLPSPSLPDPKTANANLALYRDVIKTVSEKRGLRFADLFDAKRSPAGSLTDNGIHLTEIGYRETASLFLSALGIDSPTASREKLEPLRRAVVAKNEQFFNKWRPQNETYLFGFRRHEQGKNAKEIAEFDPFIAKAEDEITKLRKGLK</sequence>
<keyword evidence="3" id="KW-1185">Reference proteome</keyword>
<dbReference type="Proteomes" id="UP000503447">
    <property type="component" value="Chromosome"/>
</dbReference>
<dbReference type="RefSeq" id="WP_171475234.1">
    <property type="nucleotide sequence ID" value="NZ_CP053452.2"/>
</dbReference>
<reference evidence="3" key="1">
    <citation type="submission" date="2020-05" db="EMBL/GenBank/DDBJ databases">
        <title>Frigoriglobus tundricola gen. nov., sp. nov., a psychrotolerant cellulolytic planctomycete of the family Gemmataceae with two divergent copies of 16S rRNA gene.</title>
        <authorList>
            <person name="Kulichevskaya I.S."/>
            <person name="Ivanova A.A."/>
            <person name="Naumoff D.G."/>
            <person name="Beletsky A.V."/>
            <person name="Rijpstra W.I.C."/>
            <person name="Sinninghe Damste J.S."/>
            <person name="Mardanov A.V."/>
            <person name="Ravin N.V."/>
            <person name="Dedysh S.N."/>
        </authorList>
    </citation>
    <scope>NUCLEOTIDE SEQUENCE [LARGE SCALE GENOMIC DNA]</scope>
    <source>
        <strain evidence="3">PL17</strain>
    </source>
</reference>
<dbReference type="InterPro" id="IPR013830">
    <property type="entry name" value="SGNH_hydro"/>
</dbReference>
<dbReference type="InterPro" id="IPR051532">
    <property type="entry name" value="Ester_Hydrolysis_Enzymes"/>
</dbReference>
<dbReference type="PANTHER" id="PTHR30383:SF5">
    <property type="entry name" value="SGNH HYDROLASE-TYPE ESTERASE DOMAIN-CONTAINING PROTEIN"/>
    <property type="match status" value="1"/>
</dbReference>
<dbReference type="Pfam" id="PF13472">
    <property type="entry name" value="Lipase_GDSL_2"/>
    <property type="match status" value="1"/>
</dbReference>
<dbReference type="InterPro" id="IPR036514">
    <property type="entry name" value="SGNH_hydro_sf"/>
</dbReference>
<dbReference type="PANTHER" id="PTHR30383">
    <property type="entry name" value="THIOESTERASE 1/PROTEASE 1/LYSOPHOSPHOLIPASE L1"/>
    <property type="match status" value="1"/>
</dbReference>
<evidence type="ECO:0000313" key="3">
    <source>
        <dbReference type="Proteomes" id="UP000503447"/>
    </source>
</evidence>
<protein>
    <submittedName>
        <fullName evidence="2">Aquaporin Z</fullName>
    </submittedName>
</protein>
<evidence type="ECO:0000259" key="1">
    <source>
        <dbReference type="Pfam" id="PF13472"/>
    </source>
</evidence>
<feature type="domain" description="SGNH hydrolase-type esterase" evidence="1">
    <location>
        <begin position="39"/>
        <end position="208"/>
    </location>
</feature>
<proteinExistence type="predicted"/>
<name>A0A6M5Z274_9BACT</name>
<dbReference type="KEGG" id="ftj:FTUN_8130"/>
<dbReference type="GO" id="GO:0004622">
    <property type="term" value="F:phosphatidylcholine lysophospholipase activity"/>
    <property type="evidence" value="ECO:0007669"/>
    <property type="project" value="TreeGrafter"/>
</dbReference>
<dbReference type="Gene3D" id="3.40.50.1110">
    <property type="entry name" value="SGNH hydrolase"/>
    <property type="match status" value="1"/>
</dbReference>
<dbReference type="AlphaFoldDB" id="A0A6M5Z274"/>
<dbReference type="SUPFAM" id="SSF52266">
    <property type="entry name" value="SGNH hydrolase"/>
    <property type="match status" value="1"/>
</dbReference>
<gene>
    <name evidence="2" type="ORF">FTUN_8130</name>
</gene>
<dbReference type="CDD" id="cd01834">
    <property type="entry name" value="SGNH_hydrolase_like_2"/>
    <property type="match status" value="1"/>
</dbReference>
<accession>A0A6M5Z274</accession>
<evidence type="ECO:0000313" key="2">
    <source>
        <dbReference type="EMBL" id="QJX00500.1"/>
    </source>
</evidence>
<organism evidence="2 3">
    <name type="scientific">Frigoriglobus tundricola</name>
    <dbReference type="NCBI Taxonomy" id="2774151"/>
    <lineage>
        <taxon>Bacteria</taxon>
        <taxon>Pseudomonadati</taxon>
        <taxon>Planctomycetota</taxon>
        <taxon>Planctomycetia</taxon>
        <taxon>Gemmatales</taxon>
        <taxon>Gemmataceae</taxon>
        <taxon>Frigoriglobus</taxon>
    </lineage>
</organism>
<dbReference type="EMBL" id="CP053452">
    <property type="protein sequence ID" value="QJX00500.1"/>
    <property type="molecule type" value="Genomic_DNA"/>
</dbReference>